<dbReference type="GO" id="GO:0005739">
    <property type="term" value="C:mitochondrion"/>
    <property type="evidence" value="ECO:0000318"/>
    <property type="project" value="GO_Central"/>
</dbReference>
<evidence type="ECO:0000313" key="13">
    <source>
        <dbReference type="EMBL" id="KMZ63933.1"/>
    </source>
</evidence>
<organism evidence="13 14">
    <name type="scientific">Zostera marina</name>
    <name type="common">Eelgrass</name>
    <dbReference type="NCBI Taxonomy" id="29655"/>
    <lineage>
        <taxon>Eukaryota</taxon>
        <taxon>Viridiplantae</taxon>
        <taxon>Streptophyta</taxon>
        <taxon>Embryophyta</taxon>
        <taxon>Tracheophyta</taxon>
        <taxon>Spermatophyta</taxon>
        <taxon>Magnoliopsida</taxon>
        <taxon>Liliopsida</taxon>
        <taxon>Zosteraceae</taxon>
        <taxon>Zostera</taxon>
    </lineage>
</organism>
<feature type="domain" description="Peptidase M16 N-terminal" evidence="9">
    <location>
        <begin position="24"/>
        <end position="158"/>
    </location>
</feature>
<dbReference type="SUPFAM" id="SSF63411">
    <property type="entry name" value="LuxS/MPP-like metallohydrolase"/>
    <property type="match status" value="4"/>
</dbReference>
<dbReference type="Pfam" id="PF05193">
    <property type="entry name" value="Peptidase_M16_C"/>
    <property type="match status" value="1"/>
</dbReference>
<dbReference type="STRING" id="29655.A0A0K9P4J8"/>
<evidence type="ECO:0000259" key="9">
    <source>
        <dbReference type="Pfam" id="PF00675"/>
    </source>
</evidence>
<dbReference type="GO" id="GO:0043171">
    <property type="term" value="P:peptide catabolic process"/>
    <property type="evidence" value="ECO:0000318"/>
    <property type="project" value="GO_Central"/>
</dbReference>
<dbReference type="GO" id="GO:0051603">
    <property type="term" value="P:proteolysis involved in protein catabolic process"/>
    <property type="evidence" value="ECO:0000318"/>
    <property type="project" value="GO_Central"/>
</dbReference>
<dbReference type="FunFam" id="3.30.830.10:FF:000028">
    <property type="entry name" value="Insulin-degrading enzyme-like 1 peroxisomal"/>
    <property type="match status" value="1"/>
</dbReference>
<dbReference type="InterPro" id="IPR011249">
    <property type="entry name" value="Metalloenz_LuxS/M16"/>
</dbReference>
<accession>A0A0K9P4J8</accession>
<feature type="domain" description="Coenzyme PQQ synthesis protein F-like C-terminal lobe" evidence="12">
    <location>
        <begin position="762"/>
        <end position="860"/>
    </location>
</feature>
<evidence type="ECO:0000259" key="12">
    <source>
        <dbReference type="Pfam" id="PF22456"/>
    </source>
</evidence>
<comment type="caution">
    <text evidence="13">The sequence shown here is derived from an EMBL/GenBank/DDBJ whole genome shotgun (WGS) entry which is preliminary data.</text>
</comment>
<dbReference type="InterPro" id="IPR007863">
    <property type="entry name" value="Peptidase_M16_C"/>
</dbReference>
<evidence type="ECO:0000259" key="10">
    <source>
        <dbReference type="Pfam" id="PF05193"/>
    </source>
</evidence>
<dbReference type="OMA" id="ATERECK"/>
<sequence>MEIVKSRMDKREYRRIVLPNSLEVLLISDPEADKAAASMSVSVGSFSDPDGLEGLAHFLEHMLFYASEKYPTEGSYSKYISEHGGSDNAYTDTENTNYHFDVNADCFEEALDRFAQFFINPLMSADGTLRELKAVDSENQNNLLSDSWRMYQLEKHISSEDHPYHKFSTGNWDTLEVIPRSKGLDTREELIKFYKEHYSANLMHLVVYGKEDLDEIQRLVEEKFIAVPNNERTRLQIKGQPCAPEHLQIVVKAVPIKQGDFLRVVWPIPPSIKNYKEAPCIYIGHLIGHEGVGSLYFVLKMLGWALSMDATEGEWSDDFSFLMIVIELTDAGHEHVQDIVGLIFKYISLLNGSGLDRWIFDELAAICEIGFHYKDKIDPIDYVCDIASSMELYPPEDWLTGSSLPSKFVPSSIQTTLDHLTPTNVRIFWGSRKFDGYTDSIEPWFGTKYSIERVECSTIQQWIEAAPSANLHLPAPNVFIPRDFAIKDMVDKKKIPTVIWRSSFSRLWYKRDTVFLTPKAYVSIEFCCPYLKESPEASVLTDIFTSLLMDYLNEYAYNAQVAGLYYGINNTDKGFQVVISGYNHKMRILLERIIFNIANFEVKSDRFSVIKERLIKAYKNTKFQQPYEQASYYCLLLLHQSWPWDDELEVIPHLEPNDLAKFLPHLLSKCFVESYISGNIESNEAKSLIQHIEEVLFTSLPPICKALLPSQYFANRIVKLGKGKNYYYPVEVLNKSDENSALLNYIQVHQDDVKMNVKLQLFTMVAKQPAFHQLRTVEQLGYITDLGRRNHSGVRGVVFTIQSTVKDPTQLNARVNAFLEKYVENLQEMSAEEFESNVKALIDMKLEKDKNLIEESSFYWNEISVGTLKFDRRESEVAALRELTKKELVDFFNEYVKVDAPKRKSLSVQVFGGLHSAEYEIASKDESKDNKATRIDDLIKFRQSMSLYGAFTGGFGLTNL</sequence>
<dbReference type="InterPro" id="IPR032632">
    <property type="entry name" value="Peptidase_M16_M"/>
</dbReference>
<dbReference type="Pfam" id="PF22456">
    <property type="entry name" value="PqqF-like_C_4"/>
    <property type="match status" value="1"/>
</dbReference>
<dbReference type="FunFam" id="3.30.830.10:FF:000005">
    <property type="entry name" value="nardilysin isoform X1"/>
    <property type="match status" value="1"/>
</dbReference>
<dbReference type="Pfam" id="PF00675">
    <property type="entry name" value="Peptidase_M16"/>
    <property type="match status" value="1"/>
</dbReference>
<evidence type="ECO:0000256" key="2">
    <source>
        <dbReference type="ARBA" id="ARBA00007261"/>
    </source>
</evidence>
<comment type="cofactor">
    <cofactor evidence="1">
        <name>Zn(2+)</name>
        <dbReference type="ChEBI" id="CHEBI:29105"/>
    </cofactor>
</comment>
<evidence type="ECO:0000256" key="3">
    <source>
        <dbReference type="ARBA" id="ARBA00022670"/>
    </source>
</evidence>
<evidence type="ECO:0000256" key="4">
    <source>
        <dbReference type="ARBA" id="ARBA00022723"/>
    </source>
</evidence>
<dbReference type="OrthoDB" id="952271at2759"/>
<feature type="domain" description="Peptidase M16 C-terminal" evidence="10">
    <location>
        <begin position="186"/>
        <end position="364"/>
    </location>
</feature>
<dbReference type="PROSITE" id="PS00143">
    <property type="entry name" value="INSULINASE"/>
    <property type="match status" value="1"/>
</dbReference>
<dbReference type="GO" id="GO:0005829">
    <property type="term" value="C:cytosol"/>
    <property type="evidence" value="ECO:0000318"/>
    <property type="project" value="GO_Central"/>
</dbReference>
<evidence type="ECO:0000259" key="11">
    <source>
        <dbReference type="Pfam" id="PF16187"/>
    </source>
</evidence>
<dbReference type="GO" id="GO:0004222">
    <property type="term" value="F:metalloendopeptidase activity"/>
    <property type="evidence" value="ECO:0000318"/>
    <property type="project" value="GO_Central"/>
</dbReference>
<dbReference type="GO" id="GO:0046872">
    <property type="term" value="F:metal ion binding"/>
    <property type="evidence" value="ECO:0007669"/>
    <property type="project" value="UniProtKB-KW"/>
</dbReference>
<dbReference type="Gene3D" id="3.30.830.10">
    <property type="entry name" value="Metalloenzyme, LuxS/M16 peptidase-like"/>
    <property type="match status" value="4"/>
</dbReference>
<evidence type="ECO:0000313" key="14">
    <source>
        <dbReference type="Proteomes" id="UP000036987"/>
    </source>
</evidence>
<dbReference type="FunFam" id="3.30.830.10:FF:000003">
    <property type="entry name" value="Insulin-degrading enzyme"/>
    <property type="match status" value="1"/>
</dbReference>
<proteinExistence type="inferred from homology"/>
<dbReference type="Pfam" id="PF16187">
    <property type="entry name" value="Peptidase_M16_M"/>
    <property type="match status" value="1"/>
</dbReference>
<gene>
    <name evidence="13" type="ORF">ZOSMA_38G00410</name>
</gene>
<dbReference type="PANTHER" id="PTHR43690:SF18">
    <property type="entry name" value="INSULIN-DEGRADING ENZYME-RELATED"/>
    <property type="match status" value="1"/>
</dbReference>
<dbReference type="EMBL" id="LFYR01001193">
    <property type="protein sequence ID" value="KMZ63933.1"/>
    <property type="molecule type" value="Genomic_DNA"/>
</dbReference>
<evidence type="ECO:0000256" key="6">
    <source>
        <dbReference type="ARBA" id="ARBA00022833"/>
    </source>
</evidence>
<dbReference type="InterPro" id="IPR050626">
    <property type="entry name" value="Peptidase_M16"/>
</dbReference>
<reference evidence="14" key="1">
    <citation type="journal article" date="2016" name="Nature">
        <title>The genome of the seagrass Zostera marina reveals angiosperm adaptation to the sea.</title>
        <authorList>
            <person name="Olsen J.L."/>
            <person name="Rouze P."/>
            <person name="Verhelst B."/>
            <person name="Lin Y.-C."/>
            <person name="Bayer T."/>
            <person name="Collen J."/>
            <person name="Dattolo E."/>
            <person name="De Paoli E."/>
            <person name="Dittami S."/>
            <person name="Maumus F."/>
            <person name="Michel G."/>
            <person name="Kersting A."/>
            <person name="Lauritano C."/>
            <person name="Lohaus R."/>
            <person name="Toepel M."/>
            <person name="Tonon T."/>
            <person name="Vanneste K."/>
            <person name="Amirebrahimi M."/>
            <person name="Brakel J."/>
            <person name="Bostroem C."/>
            <person name="Chovatia M."/>
            <person name="Grimwood J."/>
            <person name="Jenkins J.W."/>
            <person name="Jueterbock A."/>
            <person name="Mraz A."/>
            <person name="Stam W.T."/>
            <person name="Tice H."/>
            <person name="Bornberg-Bauer E."/>
            <person name="Green P.J."/>
            <person name="Pearson G.A."/>
            <person name="Procaccini G."/>
            <person name="Duarte C.M."/>
            <person name="Schmutz J."/>
            <person name="Reusch T.B.H."/>
            <person name="Van de Peer Y."/>
        </authorList>
    </citation>
    <scope>NUCLEOTIDE SEQUENCE [LARGE SCALE GENOMIC DNA]</scope>
    <source>
        <strain evidence="14">cv. Finnish</strain>
    </source>
</reference>
<feature type="domain" description="Peptidase M16 middle/third" evidence="11">
    <location>
        <begin position="371"/>
        <end position="649"/>
    </location>
</feature>
<dbReference type="InterPro" id="IPR054734">
    <property type="entry name" value="PqqF-like_C_4"/>
</dbReference>
<name>A0A0K9P4J8_ZOSMR</name>
<keyword evidence="5" id="KW-0378">Hydrolase</keyword>
<keyword evidence="7" id="KW-0482">Metalloprotease</keyword>
<evidence type="ECO:0000256" key="5">
    <source>
        <dbReference type="ARBA" id="ARBA00022801"/>
    </source>
</evidence>
<protein>
    <submittedName>
        <fullName evidence="13">Zinc-metallopeptidase, peroxisomal</fullName>
    </submittedName>
</protein>
<keyword evidence="4" id="KW-0479">Metal-binding</keyword>
<evidence type="ECO:0000256" key="7">
    <source>
        <dbReference type="ARBA" id="ARBA00023049"/>
    </source>
</evidence>
<evidence type="ECO:0000256" key="1">
    <source>
        <dbReference type="ARBA" id="ARBA00001947"/>
    </source>
</evidence>
<comment type="similarity">
    <text evidence="2 8">Belongs to the peptidase M16 family.</text>
</comment>
<dbReference type="InterPro" id="IPR011765">
    <property type="entry name" value="Pept_M16_N"/>
</dbReference>
<keyword evidence="3" id="KW-0645">Protease</keyword>
<dbReference type="InterPro" id="IPR001431">
    <property type="entry name" value="Pept_M16_Zn_BS"/>
</dbReference>
<dbReference type="PANTHER" id="PTHR43690">
    <property type="entry name" value="NARDILYSIN"/>
    <property type="match status" value="1"/>
</dbReference>
<dbReference type="AlphaFoldDB" id="A0A0K9P4J8"/>
<dbReference type="FunFam" id="3.30.830.10:FF:000004">
    <property type="entry name" value="Putative insulin-degrading enzyme"/>
    <property type="match status" value="1"/>
</dbReference>
<keyword evidence="6" id="KW-0862">Zinc</keyword>
<evidence type="ECO:0000256" key="8">
    <source>
        <dbReference type="RuleBase" id="RU004447"/>
    </source>
</evidence>
<keyword evidence="14" id="KW-1185">Reference proteome</keyword>
<dbReference type="Proteomes" id="UP000036987">
    <property type="component" value="Unassembled WGS sequence"/>
</dbReference>